<dbReference type="EMBL" id="CALNXI010000010">
    <property type="protein sequence ID" value="CAH3014452.1"/>
    <property type="molecule type" value="Genomic_DNA"/>
</dbReference>
<keyword evidence="3" id="KW-1185">Reference proteome</keyword>
<gene>
    <name evidence="2" type="ORF">PEVE_00000192</name>
</gene>
<sequence>MQGKTCSILLCALIFLWSTQVIYGYTGPYIHGNNQGKRKRGDIMQKDKILNGVLLVCEAARIMGCENLRPEETMREER</sequence>
<comment type="caution">
    <text evidence="2">The sequence shown here is derived from an EMBL/GenBank/DDBJ whole genome shotgun (WGS) entry which is preliminary data.</text>
</comment>
<evidence type="ECO:0000313" key="3">
    <source>
        <dbReference type="Proteomes" id="UP001159427"/>
    </source>
</evidence>
<protein>
    <submittedName>
        <fullName evidence="2">Uncharacterized protein</fullName>
    </submittedName>
</protein>
<accession>A0ABN8LFP0</accession>
<feature type="signal peptide" evidence="1">
    <location>
        <begin position="1"/>
        <end position="24"/>
    </location>
</feature>
<reference evidence="2 3" key="1">
    <citation type="submission" date="2022-05" db="EMBL/GenBank/DDBJ databases">
        <authorList>
            <consortium name="Genoscope - CEA"/>
            <person name="William W."/>
        </authorList>
    </citation>
    <scope>NUCLEOTIDE SEQUENCE [LARGE SCALE GENOMIC DNA]</scope>
</reference>
<keyword evidence="1" id="KW-0732">Signal</keyword>
<name>A0ABN8LFP0_9CNID</name>
<evidence type="ECO:0000256" key="1">
    <source>
        <dbReference type="SAM" id="SignalP"/>
    </source>
</evidence>
<proteinExistence type="predicted"/>
<feature type="chain" id="PRO_5045825955" evidence="1">
    <location>
        <begin position="25"/>
        <end position="78"/>
    </location>
</feature>
<evidence type="ECO:0000313" key="2">
    <source>
        <dbReference type="EMBL" id="CAH3014452.1"/>
    </source>
</evidence>
<dbReference type="Proteomes" id="UP001159427">
    <property type="component" value="Unassembled WGS sequence"/>
</dbReference>
<organism evidence="2 3">
    <name type="scientific">Porites evermanni</name>
    <dbReference type="NCBI Taxonomy" id="104178"/>
    <lineage>
        <taxon>Eukaryota</taxon>
        <taxon>Metazoa</taxon>
        <taxon>Cnidaria</taxon>
        <taxon>Anthozoa</taxon>
        <taxon>Hexacorallia</taxon>
        <taxon>Scleractinia</taxon>
        <taxon>Fungiina</taxon>
        <taxon>Poritidae</taxon>
        <taxon>Porites</taxon>
    </lineage>
</organism>